<dbReference type="EMBL" id="KT261689">
    <property type="protein sequence ID" value="ALJ30229.1"/>
    <property type="molecule type" value="mRNA"/>
</dbReference>
<accession>A0A0P0DZ25</accession>
<name>A0A0P0DZ25_SPOLT</name>
<dbReference type="AlphaFoldDB" id="A0A0P0DZ25"/>
<reference evidence="1" key="1">
    <citation type="journal article" date="2015" name="PLoS ONE">
        <title>Identification and Expression Profiles of Sex Pheromone Biosynthesis and Transport Related Genes in Spodoptera litura.</title>
        <authorList>
            <person name="Zhang Y.N."/>
            <person name="Zhu X.Y."/>
            <person name="Fang L.P."/>
            <person name="He P."/>
            <person name="Wang Z.Q."/>
            <person name="Chen G."/>
            <person name="Sun L."/>
            <person name="Ye Z.F."/>
            <person name="Deng D.G."/>
            <person name="Li J.B."/>
        </authorList>
    </citation>
    <scope>NUCLEOTIDE SEQUENCE</scope>
</reference>
<feature type="non-terminal residue" evidence="1">
    <location>
        <position position="1"/>
    </location>
</feature>
<proteinExistence type="evidence at transcript level"/>
<organism evidence="1">
    <name type="scientific">Spodoptera litura</name>
    <name type="common">Asian cotton leafworm</name>
    <dbReference type="NCBI Taxonomy" id="69820"/>
    <lineage>
        <taxon>Eukaryota</taxon>
        <taxon>Metazoa</taxon>
        <taxon>Ecdysozoa</taxon>
        <taxon>Arthropoda</taxon>
        <taxon>Hexapoda</taxon>
        <taxon>Insecta</taxon>
        <taxon>Pterygota</taxon>
        <taxon>Neoptera</taxon>
        <taxon>Endopterygota</taxon>
        <taxon>Lepidoptera</taxon>
        <taxon>Glossata</taxon>
        <taxon>Ditrysia</taxon>
        <taxon>Noctuoidea</taxon>
        <taxon>Noctuidae</taxon>
        <taxon>Amphipyrinae</taxon>
        <taxon>Spodoptera</taxon>
    </lineage>
</organism>
<reference evidence="1" key="2">
    <citation type="submission" date="2015-07" db="EMBL/GenBank/DDBJ databases">
        <authorList>
            <person name="Cajimat M.N.B."/>
            <person name="Milazzo M.L."/>
            <person name="Fulhorst C.F."/>
        </authorList>
    </citation>
    <scope>NUCLEOTIDE SEQUENCE</scope>
</reference>
<protein>
    <submittedName>
        <fullName evidence="1">Putative desaturasedes6</fullName>
    </submittedName>
</protein>
<evidence type="ECO:0000313" key="1">
    <source>
        <dbReference type="EMBL" id="ALJ30229.1"/>
    </source>
</evidence>
<sequence>ATFGEGFNNYNNVFKWDYREDEIGNKCLNLNKKLIDLFEWIGWEYDIKNV</sequence>